<feature type="compositionally biased region" description="Low complexity" evidence="1">
    <location>
        <begin position="41"/>
        <end position="57"/>
    </location>
</feature>
<dbReference type="InterPro" id="IPR011033">
    <property type="entry name" value="PRC_barrel-like_sf"/>
</dbReference>
<dbReference type="PANTHER" id="PTHR36505:SF1">
    <property type="entry name" value="BLR1072 PROTEIN"/>
    <property type="match status" value="1"/>
</dbReference>
<evidence type="ECO:0000259" key="2">
    <source>
        <dbReference type="Pfam" id="PF05239"/>
    </source>
</evidence>
<feature type="region of interest" description="Disordered" evidence="1">
    <location>
        <begin position="82"/>
        <end position="161"/>
    </location>
</feature>
<sequence>MTRQHTNNCLREMAIPLAYLGRPLLLAGAAMLAMGVLTSASAQSSGGSQPAQTHAQTGGAGGAAGSGAQITVQQPAPQITVQQPAPQVTVQQPAPQVTVRQPEPQVTVQQPQPQVNVQQAQPQVNVQQPGQPQVTVQQPGQPQANAPRPGTQTTPATQTTGVDLQSVQSLVGKNVYGPSGREAGEVRNLLIDRSGRVRAAVIEWGGFLGIGERQALVPIERIQLGASQSDRAQLNMTRDELEALPRYDNDRIAEYGRERGWGEGLRLFR</sequence>
<proteinExistence type="predicted"/>
<comment type="caution">
    <text evidence="3">The sequence shown here is derived from an EMBL/GenBank/DDBJ whole genome shotgun (WGS) entry which is preliminary data.</text>
</comment>
<name>A0ABT3P1N1_9PROT</name>
<organism evidence="3 4">
    <name type="scientific">Sabulicella glaciei</name>
    <dbReference type="NCBI Taxonomy" id="2984948"/>
    <lineage>
        <taxon>Bacteria</taxon>
        <taxon>Pseudomonadati</taxon>
        <taxon>Pseudomonadota</taxon>
        <taxon>Alphaproteobacteria</taxon>
        <taxon>Acetobacterales</taxon>
        <taxon>Acetobacteraceae</taxon>
        <taxon>Sabulicella</taxon>
    </lineage>
</organism>
<evidence type="ECO:0000256" key="1">
    <source>
        <dbReference type="SAM" id="MobiDB-lite"/>
    </source>
</evidence>
<feature type="domain" description="PRC-barrel" evidence="2">
    <location>
        <begin position="167"/>
        <end position="225"/>
    </location>
</feature>
<feature type="region of interest" description="Disordered" evidence="1">
    <location>
        <begin position="41"/>
        <end position="67"/>
    </location>
</feature>
<reference evidence="3 4" key="1">
    <citation type="submission" date="2022-10" db="EMBL/GenBank/DDBJ databases">
        <title>Roseococcus glaciei nov., sp. nov., isolated from glacier.</title>
        <authorList>
            <person name="Liu Q."/>
            <person name="Xin Y.-H."/>
        </authorList>
    </citation>
    <scope>NUCLEOTIDE SEQUENCE [LARGE SCALE GENOMIC DNA]</scope>
    <source>
        <strain evidence="3 4">MDT2-1-1</strain>
    </source>
</reference>
<dbReference type="PANTHER" id="PTHR36505">
    <property type="entry name" value="BLR1072 PROTEIN"/>
    <property type="match status" value="1"/>
</dbReference>
<keyword evidence="4" id="KW-1185">Reference proteome</keyword>
<dbReference type="Gene3D" id="2.30.30.240">
    <property type="entry name" value="PRC-barrel domain"/>
    <property type="match status" value="1"/>
</dbReference>
<protein>
    <submittedName>
        <fullName evidence="3">PRC-barrel domain-containing protein</fullName>
    </submittedName>
</protein>
<dbReference type="EMBL" id="JAPFQI010000033">
    <property type="protein sequence ID" value="MCW8088312.1"/>
    <property type="molecule type" value="Genomic_DNA"/>
</dbReference>
<gene>
    <name evidence="3" type="ORF">OF850_22265</name>
</gene>
<evidence type="ECO:0000313" key="3">
    <source>
        <dbReference type="EMBL" id="MCW8088312.1"/>
    </source>
</evidence>
<dbReference type="SUPFAM" id="SSF50346">
    <property type="entry name" value="PRC-barrel domain"/>
    <property type="match status" value="1"/>
</dbReference>
<accession>A0ABT3P1N1</accession>
<dbReference type="Pfam" id="PF05239">
    <property type="entry name" value="PRC"/>
    <property type="match status" value="1"/>
</dbReference>
<dbReference type="InterPro" id="IPR027275">
    <property type="entry name" value="PRC-brl_dom"/>
</dbReference>
<dbReference type="RefSeq" id="WP_301592510.1">
    <property type="nucleotide sequence ID" value="NZ_JAPFQI010000033.1"/>
</dbReference>
<dbReference type="Proteomes" id="UP001526430">
    <property type="component" value="Unassembled WGS sequence"/>
</dbReference>
<evidence type="ECO:0000313" key="4">
    <source>
        <dbReference type="Proteomes" id="UP001526430"/>
    </source>
</evidence>